<dbReference type="AlphaFoldDB" id="A0A6G2CGR7"/>
<sequence length="612" mass="68589">MCIDQLLEIRRTHSQYYQLNLEDEEVIPWYTMWTNRTTGNQGSGSGNLMATQVNPYDVRNNYYTYSKGNITFSGTGEQTREYIHYPDSELKLFINTIIKAERGANHRPTVEVQNLENNQQIARAQSKIEFNVIPRDIDLDLMNVTVEVKACRNNKCDISLGDELLFEDRKDNESFKVTLDKNTLSGYGKIADSNYTQLQVKVYAIDDRGAKSEEVLRTLDLVDSDLLNVSLSTANETTTFLVGDVVELLATFEKEQSYQENYIDLSYTLKSLPTYLMLNGNLTQNIGSLTSPSMSASYHLKIGSSNQFLVTDPTRVTISGDSRYCINTCSQPIEGTQSLDLSIKKGQIRIKLISEEFNSVLQQTMINVRSQGGMEYSITPNSAGEFILDNVPTGTYTLTVNVPEALQDFDVIQKNGDSLQIVDLTQGVTFDINYDNNIFEANYEFFEPQTDILHGLYGGVNSDKTAVDIIESLGESIQTFVGQTNVNFAGIFTYKSPLQEVILDVDSDFNIALKDIKVYQVVEEESGIKLSLVDGVGIHLSSQNKMDKIRFTLATKVPTNSKVLILYQALTPDMKDHIFINNLSVGAQSQAVEIKTIKQVDENGISNLPNLF</sequence>
<dbReference type="RefSeq" id="WP_153187816.1">
    <property type="nucleotide sequence ID" value="NZ_JADPEN010000010.1"/>
</dbReference>
<organism evidence="1">
    <name type="scientific">Turicibacter sanguinis</name>
    <dbReference type="NCBI Taxonomy" id="154288"/>
    <lineage>
        <taxon>Bacteria</taxon>
        <taxon>Bacillati</taxon>
        <taxon>Bacillota</taxon>
        <taxon>Erysipelotrichia</taxon>
        <taxon>Erysipelotrichales</taxon>
        <taxon>Turicibacteraceae</taxon>
        <taxon>Turicibacter</taxon>
    </lineage>
</organism>
<dbReference type="SUPFAM" id="SSF49478">
    <property type="entry name" value="Cna protein B-type domain"/>
    <property type="match status" value="1"/>
</dbReference>
<reference evidence="1" key="1">
    <citation type="journal article" date="2019" name="Nat. Med.">
        <title>A library of human gut bacterial isolates paired with longitudinal multiomics data enables mechanistic microbiome research.</title>
        <authorList>
            <person name="Poyet M."/>
            <person name="Groussin M."/>
            <person name="Gibbons S.M."/>
            <person name="Avila-Pacheco J."/>
            <person name="Jiang X."/>
            <person name="Kearney S.M."/>
            <person name="Perrotta A.R."/>
            <person name="Berdy B."/>
            <person name="Zhao S."/>
            <person name="Lieberman T.D."/>
            <person name="Swanson P.K."/>
            <person name="Smith M."/>
            <person name="Roesemann S."/>
            <person name="Alexander J.E."/>
            <person name="Rich S.A."/>
            <person name="Livny J."/>
            <person name="Vlamakis H."/>
            <person name="Clish C."/>
            <person name="Bullock K."/>
            <person name="Deik A."/>
            <person name="Scott J."/>
            <person name="Pierce K.A."/>
            <person name="Xavier R.J."/>
            <person name="Alm E.J."/>
        </authorList>
    </citation>
    <scope>NUCLEOTIDE SEQUENCE</scope>
    <source>
        <strain evidence="1">BIOML-A179</strain>
    </source>
</reference>
<comment type="caution">
    <text evidence="1">The sequence shown here is derived from an EMBL/GenBank/DDBJ whole genome shotgun (WGS) entry which is preliminary data.</text>
</comment>
<protein>
    <submittedName>
        <fullName evidence="1">Uncharacterized protein</fullName>
    </submittedName>
</protein>
<dbReference type="EMBL" id="WMQV01000066">
    <property type="protein sequence ID" value="MTL95584.1"/>
    <property type="molecule type" value="Genomic_DNA"/>
</dbReference>
<evidence type="ECO:0000313" key="1">
    <source>
        <dbReference type="EMBL" id="MTL95584.1"/>
    </source>
</evidence>
<accession>A0A6G2CGR7</accession>
<proteinExistence type="predicted"/>
<gene>
    <name evidence="1" type="ORF">GMA64_13750</name>
</gene>
<name>A0A6G2CGR7_9FIRM</name>